<evidence type="ECO:0000313" key="1">
    <source>
        <dbReference type="EMBL" id="CAH1276974.1"/>
    </source>
</evidence>
<keyword evidence="2" id="KW-1185">Reference proteome</keyword>
<dbReference type="Proteomes" id="UP000838412">
    <property type="component" value="Unassembled WGS sequence"/>
</dbReference>
<reference evidence="1" key="1">
    <citation type="submission" date="2022-01" db="EMBL/GenBank/DDBJ databases">
        <authorList>
            <person name="Braso-Vives M."/>
        </authorList>
    </citation>
    <scope>NUCLEOTIDE SEQUENCE</scope>
</reference>
<dbReference type="EMBL" id="CAKMNS010000119">
    <property type="protein sequence ID" value="CAH1276974.1"/>
    <property type="molecule type" value="Genomic_DNA"/>
</dbReference>
<feature type="non-terminal residue" evidence="1">
    <location>
        <position position="1"/>
    </location>
</feature>
<evidence type="ECO:0000313" key="2">
    <source>
        <dbReference type="Proteomes" id="UP000838412"/>
    </source>
</evidence>
<gene>
    <name evidence="1" type="primary">Hypp9443</name>
    <name evidence="1" type="ORF">BLAG_LOCUS25889</name>
</gene>
<sequence>ITPVCEAEWYGDTPTVTWDTFTKGRVYARNPSSDPRIFSSAVEPLGAVLDVTTPGVKSGQDDSSHRAVHGNHRPAAGAVRGAERYDVLTDISRTCEN</sequence>
<accession>A0A8S4MND0</accession>
<protein>
    <submittedName>
        <fullName evidence="1">Hypp9443 protein</fullName>
    </submittedName>
</protein>
<organism evidence="1 2">
    <name type="scientific">Branchiostoma lanceolatum</name>
    <name type="common">Common lancelet</name>
    <name type="synonym">Amphioxus lanceolatum</name>
    <dbReference type="NCBI Taxonomy" id="7740"/>
    <lineage>
        <taxon>Eukaryota</taxon>
        <taxon>Metazoa</taxon>
        <taxon>Chordata</taxon>
        <taxon>Cephalochordata</taxon>
        <taxon>Leptocardii</taxon>
        <taxon>Amphioxiformes</taxon>
        <taxon>Branchiostomatidae</taxon>
        <taxon>Branchiostoma</taxon>
    </lineage>
</organism>
<proteinExistence type="predicted"/>
<name>A0A8S4MND0_BRALA</name>
<comment type="caution">
    <text evidence="1">The sequence shown here is derived from an EMBL/GenBank/DDBJ whole genome shotgun (WGS) entry which is preliminary data.</text>
</comment>
<dbReference type="AlphaFoldDB" id="A0A8S4MND0"/>